<evidence type="ECO:0008006" key="4">
    <source>
        <dbReference type="Google" id="ProtNLM"/>
    </source>
</evidence>
<accession>A0ABX8NRT0</accession>
<name>A0ABX8NRT0_9PSED</name>
<evidence type="ECO:0000313" key="2">
    <source>
        <dbReference type="EMBL" id="QXH58778.1"/>
    </source>
</evidence>
<dbReference type="Proteomes" id="UP000824010">
    <property type="component" value="Chromosome"/>
</dbReference>
<dbReference type="PROSITE" id="PS51257">
    <property type="entry name" value="PROKAR_LIPOPROTEIN"/>
    <property type="match status" value="1"/>
</dbReference>
<feature type="chain" id="PRO_5046602415" description="Lipoprotein" evidence="1">
    <location>
        <begin position="22"/>
        <end position="287"/>
    </location>
</feature>
<proteinExistence type="predicted"/>
<dbReference type="RefSeq" id="WP_217869466.1">
    <property type="nucleotide sequence ID" value="NZ_CP077077.1"/>
</dbReference>
<evidence type="ECO:0000313" key="3">
    <source>
        <dbReference type="Proteomes" id="UP000824010"/>
    </source>
</evidence>
<keyword evidence="1" id="KW-0732">Signal</keyword>
<dbReference type="EMBL" id="CP077077">
    <property type="protein sequence ID" value="QXH58778.1"/>
    <property type="molecule type" value="Genomic_DNA"/>
</dbReference>
<keyword evidence="3" id="KW-1185">Reference proteome</keyword>
<evidence type="ECO:0000256" key="1">
    <source>
        <dbReference type="SAM" id="SignalP"/>
    </source>
</evidence>
<sequence length="287" mass="30876">MNNVRISAVLAALSLSACAVAPSVKYSAITSNADVTGKEANFFYLRSSRVDIDATKDAKGTLTGFTLQTQAVESLSKRLAVTRDDPFYARTTLNITKLPNTDLWNEVGSEVADYRIKIINTVAAIAIKAVAFGTSSNSVKDLDLAQLPQSIKLDNVVRDAPKGEKMISLGNGVQLILGALPPDARPIGELPEGRVNYAIYAACRPATVFFKYNNSVYQKSFKLSDPQFYQFAVLPKNGKVVFHSECGASTTNEKDSVSTNTEVVDALATQAKAIKDAIDAAKQGDKK</sequence>
<feature type="signal peptide" evidence="1">
    <location>
        <begin position="1"/>
        <end position="21"/>
    </location>
</feature>
<protein>
    <recommendedName>
        <fullName evidence="4">Lipoprotein</fullName>
    </recommendedName>
</protein>
<reference evidence="2 3" key="1">
    <citation type="journal article" date="2021" name="Microorganisms">
        <title>The Ever-Expanding Pseudomonas Genus: Description of 43 New Species and Partition of the Pseudomonas putida Group.</title>
        <authorList>
            <person name="Girard L."/>
            <person name="Lood C."/>
            <person name="Hofte M."/>
            <person name="Vandamme P."/>
            <person name="Rokni-Zadeh H."/>
            <person name="van Noort V."/>
            <person name="Lavigne R."/>
            <person name="De Mot R."/>
        </authorList>
    </citation>
    <scope>NUCLEOTIDE SEQUENCE [LARGE SCALE GENOMIC DNA]</scope>
    <source>
        <strain evidence="2 3">COW77</strain>
    </source>
</reference>
<organism evidence="2 3">
    <name type="scientific">Pseudomonas maumuensis</name>
    <dbReference type="NCBI Taxonomy" id="2842354"/>
    <lineage>
        <taxon>Bacteria</taxon>
        <taxon>Pseudomonadati</taxon>
        <taxon>Pseudomonadota</taxon>
        <taxon>Gammaproteobacteria</taxon>
        <taxon>Pseudomonadales</taxon>
        <taxon>Pseudomonadaceae</taxon>
        <taxon>Pseudomonas</taxon>
    </lineage>
</organism>
<gene>
    <name evidence="2" type="ORF">KSS90_11405</name>
</gene>